<dbReference type="AlphaFoldDB" id="A0A549SS41"/>
<dbReference type="RefSeq" id="WP_142863212.1">
    <property type="nucleotide sequence ID" value="NZ_VJMF01000046.1"/>
</dbReference>
<feature type="domain" description="CHAT" evidence="1">
    <location>
        <begin position="24"/>
        <end position="173"/>
    </location>
</feature>
<sequence length="186" mass="19714">MLVDEKYFAPKTPASVIAVGDAFEALLIRSMLESLGAAVLLHLVGTPEDFLLTLERKEHDPKLVVICGHGDKNGLVFGDYGDGVDVGALVDGSLPAAAIAKRARMPGAIVVSTACLTGDAAFTKAFLEAGAAAYIAPSDCPDASDAALFAHYLFHSLLRRGLSPERAFDRARHADPALDMFRLHKP</sequence>
<evidence type="ECO:0000259" key="1">
    <source>
        <dbReference type="Pfam" id="PF12770"/>
    </source>
</evidence>
<dbReference type="Proteomes" id="UP000316781">
    <property type="component" value="Unassembled WGS sequence"/>
</dbReference>
<accession>A0A549SS41</accession>
<dbReference type="Pfam" id="PF12770">
    <property type="entry name" value="CHAT"/>
    <property type="match status" value="1"/>
</dbReference>
<reference evidence="2 3" key="1">
    <citation type="submission" date="2019-07" db="EMBL/GenBank/DDBJ databases">
        <title>Ln-dependent methylotrophs.</title>
        <authorList>
            <person name="Tani A."/>
        </authorList>
    </citation>
    <scope>NUCLEOTIDE SEQUENCE [LARGE SCALE GENOMIC DNA]</scope>
    <source>
        <strain evidence="2 3">SM89A</strain>
    </source>
</reference>
<name>A0A549SS41_METSR</name>
<protein>
    <submittedName>
        <fullName evidence="2">CHAT domain-containing protein</fullName>
    </submittedName>
</protein>
<dbReference type="EMBL" id="VJMF01000046">
    <property type="protein sequence ID" value="TRL32435.1"/>
    <property type="molecule type" value="Genomic_DNA"/>
</dbReference>
<evidence type="ECO:0000313" key="3">
    <source>
        <dbReference type="Proteomes" id="UP000316781"/>
    </source>
</evidence>
<comment type="caution">
    <text evidence="2">The sequence shown here is derived from an EMBL/GenBank/DDBJ whole genome shotgun (WGS) entry which is preliminary data.</text>
</comment>
<evidence type="ECO:0000313" key="2">
    <source>
        <dbReference type="EMBL" id="TRL32435.1"/>
    </source>
</evidence>
<dbReference type="InterPro" id="IPR024983">
    <property type="entry name" value="CHAT_dom"/>
</dbReference>
<proteinExistence type="predicted"/>
<gene>
    <name evidence="2" type="ORF">FM996_12000</name>
</gene>
<organism evidence="2 3">
    <name type="scientific">Methylosinus sporium</name>
    <dbReference type="NCBI Taxonomy" id="428"/>
    <lineage>
        <taxon>Bacteria</taxon>
        <taxon>Pseudomonadati</taxon>
        <taxon>Pseudomonadota</taxon>
        <taxon>Alphaproteobacteria</taxon>
        <taxon>Hyphomicrobiales</taxon>
        <taxon>Methylocystaceae</taxon>
        <taxon>Methylosinus</taxon>
    </lineage>
</organism>